<protein>
    <submittedName>
        <fullName evidence="2">Uncharacterized protein</fullName>
    </submittedName>
</protein>
<evidence type="ECO:0000313" key="2">
    <source>
        <dbReference type="EMBL" id="OQJ61448.1"/>
    </source>
</evidence>
<dbReference type="AlphaFoldDB" id="A0A225C3W0"/>
<reference evidence="2" key="1">
    <citation type="submission" date="2017-08" db="EMBL/GenBank/DDBJ databases">
        <title>Genomes of multiple Clavibacter strains from different subspecies.</title>
        <authorList>
            <person name="Yuan X.-K."/>
            <person name="Li X.-S."/>
            <person name="Nie J."/>
            <person name="De Boer S.H."/>
        </authorList>
    </citation>
    <scope>NUCLEOTIDE SEQUENCE [LARGE SCALE GENOMIC DNA]</scope>
    <source>
        <strain evidence="2">ATCC 33566</strain>
    </source>
</reference>
<sequence length="226" mass="23969">MDEERHAPVQPGPQGRTVRHRPEGTRQGARARAGARAGIRVGAHGRRAAAVSRERATSAGAHVPSIAEAASATDESRQLSYAAYKFGRALVREAADGARPLVEVAANLDAGHRWDGEYLSLRNDFLLTGAVDGGLRLLRARGVEAAEVDHVHDEASSFGVPASALAVASNWLSRALSQRQTTTEASLDALAEVHIGIIRKDATIRFLVLALAGVTTRALVAHRSAR</sequence>
<keyword evidence="3" id="KW-1185">Reference proteome</keyword>
<feature type="compositionally biased region" description="Low complexity" evidence="1">
    <location>
        <begin position="25"/>
        <end position="36"/>
    </location>
</feature>
<evidence type="ECO:0000313" key="3">
    <source>
        <dbReference type="Proteomes" id="UP000215316"/>
    </source>
</evidence>
<organism evidence="2 3">
    <name type="scientific">Clavibacter tessellarius</name>
    <dbReference type="NCBI Taxonomy" id="31965"/>
    <lineage>
        <taxon>Bacteria</taxon>
        <taxon>Bacillati</taxon>
        <taxon>Actinomycetota</taxon>
        <taxon>Actinomycetes</taxon>
        <taxon>Micrococcales</taxon>
        <taxon>Microbacteriaceae</taxon>
        <taxon>Clavibacter</taxon>
    </lineage>
</organism>
<dbReference type="Proteomes" id="UP000215316">
    <property type="component" value="Unassembled WGS sequence"/>
</dbReference>
<dbReference type="EMBL" id="MZMQ01000002">
    <property type="protein sequence ID" value="OQJ61448.1"/>
    <property type="molecule type" value="Genomic_DNA"/>
</dbReference>
<evidence type="ECO:0000256" key="1">
    <source>
        <dbReference type="SAM" id="MobiDB-lite"/>
    </source>
</evidence>
<gene>
    <name evidence="2" type="ORF">B5P24_15640</name>
</gene>
<name>A0A225C3W0_9MICO</name>
<comment type="caution">
    <text evidence="2">The sequence shown here is derived from an EMBL/GenBank/DDBJ whole genome shotgun (WGS) entry which is preliminary data.</text>
</comment>
<feature type="region of interest" description="Disordered" evidence="1">
    <location>
        <begin position="1"/>
        <end position="36"/>
    </location>
</feature>
<proteinExistence type="predicted"/>
<accession>A0A225C3W0</accession>